<reference evidence="1 2" key="1">
    <citation type="journal article" date="2015" name="Nature">
        <title>rRNA introns, odd ribosomes, and small enigmatic genomes across a large radiation of phyla.</title>
        <authorList>
            <person name="Brown C.T."/>
            <person name="Hug L.A."/>
            <person name="Thomas B.C."/>
            <person name="Sharon I."/>
            <person name="Castelle C.J."/>
            <person name="Singh A."/>
            <person name="Wilkins M.J."/>
            <person name="Williams K.H."/>
            <person name="Banfield J.F."/>
        </authorList>
    </citation>
    <scope>NUCLEOTIDE SEQUENCE [LARGE SCALE GENOMIC DNA]</scope>
</reference>
<dbReference type="Gene3D" id="3.10.20.590">
    <property type="match status" value="1"/>
</dbReference>
<evidence type="ECO:0000313" key="1">
    <source>
        <dbReference type="EMBL" id="KKU91221.1"/>
    </source>
</evidence>
<proteinExistence type="predicted"/>
<evidence type="ECO:0000313" key="2">
    <source>
        <dbReference type="Proteomes" id="UP000034877"/>
    </source>
</evidence>
<sequence length="31" mass="3410">KSEKVGKYIAGKKYRSVFVPGKVINLVTENG</sequence>
<dbReference type="AlphaFoldDB" id="A0A0G1UAL7"/>
<dbReference type="Proteomes" id="UP000034877">
    <property type="component" value="Unassembled WGS sequence"/>
</dbReference>
<dbReference type="EMBL" id="LCPE01000045">
    <property type="protein sequence ID" value="KKU91221.1"/>
    <property type="molecule type" value="Genomic_DNA"/>
</dbReference>
<gene>
    <name evidence="1" type="ORF">UY22_C0045G0008</name>
</gene>
<protein>
    <submittedName>
        <fullName evidence="1">Uncharacterized protein</fullName>
    </submittedName>
</protein>
<organism evidence="1 2">
    <name type="scientific">Candidatus Amesbacteria bacterium GW2011_GWC1_48_10</name>
    <dbReference type="NCBI Taxonomy" id="1618365"/>
    <lineage>
        <taxon>Bacteria</taxon>
        <taxon>Candidatus Amesiibacteriota</taxon>
    </lineage>
</organism>
<comment type="caution">
    <text evidence="1">The sequence shown here is derived from an EMBL/GenBank/DDBJ whole genome shotgun (WGS) entry which is preliminary data.</text>
</comment>
<name>A0A0G1UAL7_9BACT</name>
<feature type="non-terminal residue" evidence="1">
    <location>
        <position position="1"/>
    </location>
</feature>
<accession>A0A0G1UAL7</accession>